<accession>A0A139HL81</accession>
<evidence type="ECO:0000313" key="3">
    <source>
        <dbReference type="Proteomes" id="UP000070133"/>
    </source>
</evidence>
<protein>
    <submittedName>
        <fullName evidence="2">Uncharacterized protein</fullName>
    </submittedName>
</protein>
<dbReference type="Proteomes" id="UP000070133">
    <property type="component" value="Unassembled WGS sequence"/>
</dbReference>
<gene>
    <name evidence="2" type="ORF">AC578_7753</name>
</gene>
<sequence>MSSMAGERVGGDRQCHGPGHTHLTAIRSPGSHAIYALLSKVPLAKVPSAMSFPNDANIAHRHKPKQTMHGPEMREVGNEIEAKGFRGVTSSGKDA</sequence>
<dbReference type="OrthoDB" id="288590at2759"/>
<reference evidence="2 3" key="1">
    <citation type="submission" date="2015-07" db="EMBL/GenBank/DDBJ databases">
        <title>Comparative genomics of the Sigatoka disease complex on banana suggests a link between parallel evolutionary changes in Pseudocercospora fijiensis and Pseudocercospora eumusae and increased virulence on the banana host.</title>
        <authorList>
            <person name="Chang T.-C."/>
            <person name="Salvucci A."/>
            <person name="Crous P.W."/>
            <person name="Stergiopoulos I."/>
        </authorList>
    </citation>
    <scope>NUCLEOTIDE SEQUENCE [LARGE SCALE GENOMIC DNA]</scope>
    <source>
        <strain evidence="2 3">CBS 114824</strain>
    </source>
</reference>
<proteinExistence type="predicted"/>
<dbReference type="EMBL" id="LFZN01000033">
    <property type="protein sequence ID" value="KXT03137.1"/>
    <property type="molecule type" value="Genomic_DNA"/>
</dbReference>
<keyword evidence="3" id="KW-1185">Reference proteome</keyword>
<organism evidence="2 3">
    <name type="scientific">Pseudocercospora eumusae</name>
    <dbReference type="NCBI Taxonomy" id="321146"/>
    <lineage>
        <taxon>Eukaryota</taxon>
        <taxon>Fungi</taxon>
        <taxon>Dikarya</taxon>
        <taxon>Ascomycota</taxon>
        <taxon>Pezizomycotina</taxon>
        <taxon>Dothideomycetes</taxon>
        <taxon>Dothideomycetidae</taxon>
        <taxon>Mycosphaerellales</taxon>
        <taxon>Mycosphaerellaceae</taxon>
        <taxon>Pseudocercospora</taxon>
    </lineage>
</organism>
<name>A0A139HL81_9PEZI</name>
<dbReference type="AlphaFoldDB" id="A0A139HL81"/>
<feature type="region of interest" description="Disordered" evidence="1">
    <location>
        <begin position="1"/>
        <end position="26"/>
    </location>
</feature>
<comment type="caution">
    <text evidence="2">The sequence shown here is derived from an EMBL/GenBank/DDBJ whole genome shotgun (WGS) entry which is preliminary data.</text>
</comment>
<evidence type="ECO:0000256" key="1">
    <source>
        <dbReference type="SAM" id="MobiDB-lite"/>
    </source>
</evidence>
<evidence type="ECO:0000313" key="2">
    <source>
        <dbReference type="EMBL" id="KXT03137.1"/>
    </source>
</evidence>